<reference evidence="1 2" key="1">
    <citation type="submission" date="2023-06" db="EMBL/GenBank/DDBJ databases">
        <title>Marinobacter azerbaijanicus a moderately halophilic, isolated from Urmia Lake in Azerbaijan region of Iran.</title>
        <authorList>
            <person name="Sanchez-Porro C."/>
            <person name="Aghdam E.M."/>
            <person name="Saheb S.M."/>
            <person name="Tarhriz V."/>
            <person name="Kazemi E."/>
            <person name="Ammozegar M.A."/>
            <person name="Ventosa A."/>
            <person name="Hejazi M.S."/>
        </authorList>
    </citation>
    <scope>NUCLEOTIDE SEQUENCE [LARGE SCALE GENOMIC DNA]</scope>
    <source>
        <strain evidence="1 2">TBZ242</strain>
    </source>
</reference>
<organism evidence="1 2">
    <name type="scientific">Marinobacter azerbaijanicus</name>
    <dbReference type="NCBI Taxonomy" id="3050455"/>
    <lineage>
        <taxon>Bacteria</taxon>
        <taxon>Pseudomonadati</taxon>
        <taxon>Pseudomonadota</taxon>
        <taxon>Gammaproteobacteria</taxon>
        <taxon>Pseudomonadales</taxon>
        <taxon>Marinobacteraceae</taxon>
        <taxon>Marinobacter</taxon>
    </lineage>
</organism>
<protein>
    <submittedName>
        <fullName evidence="1">Uncharacterized protein</fullName>
    </submittedName>
</protein>
<dbReference type="RefSeq" id="WP_285393448.1">
    <property type="nucleotide sequence ID" value="NZ_JASSVS010000014.1"/>
</dbReference>
<comment type="caution">
    <text evidence="1">The sequence shown here is derived from an EMBL/GenBank/DDBJ whole genome shotgun (WGS) entry which is preliminary data.</text>
</comment>
<proteinExistence type="predicted"/>
<dbReference type="Proteomes" id="UP001227964">
    <property type="component" value="Unassembled WGS sequence"/>
</dbReference>
<evidence type="ECO:0000313" key="1">
    <source>
        <dbReference type="EMBL" id="MDL0433550.1"/>
    </source>
</evidence>
<gene>
    <name evidence="1" type="ORF">QPM17_20605</name>
</gene>
<dbReference type="EMBL" id="JASSVS010000014">
    <property type="protein sequence ID" value="MDL0433550.1"/>
    <property type="molecule type" value="Genomic_DNA"/>
</dbReference>
<evidence type="ECO:0000313" key="2">
    <source>
        <dbReference type="Proteomes" id="UP001227964"/>
    </source>
</evidence>
<sequence length="53" mass="5980">MLGGQAWYYQQIIRLAGDEEADPDLGILKAVGAYVKDELSRAFLTRRARLIAR</sequence>
<name>A0ABT7IHA1_9GAMM</name>
<accession>A0ABT7IHA1</accession>
<keyword evidence="2" id="KW-1185">Reference proteome</keyword>